<dbReference type="Proteomes" id="UP001058974">
    <property type="component" value="Chromosome 5"/>
</dbReference>
<protein>
    <submittedName>
        <fullName evidence="2">Uncharacterized protein</fullName>
    </submittedName>
</protein>
<keyword evidence="3" id="KW-1185">Reference proteome</keyword>
<organism evidence="2 3">
    <name type="scientific">Pisum sativum</name>
    <name type="common">Garden pea</name>
    <name type="synonym">Lathyrus oleraceus</name>
    <dbReference type="NCBI Taxonomy" id="3888"/>
    <lineage>
        <taxon>Eukaryota</taxon>
        <taxon>Viridiplantae</taxon>
        <taxon>Streptophyta</taxon>
        <taxon>Embryophyta</taxon>
        <taxon>Tracheophyta</taxon>
        <taxon>Spermatophyta</taxon>
        <taxon>Magnoliopsida</taxon>
        <taxon>eudicotyledons</taxon>
        <taxon>Gunneridae</taxon>
        <taxon>Pentapetalae</taxon>
        <taxon>rosids</taxon>
        <taxon>fabids</taxon>
        <taxon>Fabales</taxon>
        <taxon>Fabaceae</taxon>
        <taxon>Papilionoideae</taxon>
        <taxon>50 kb inversion clade</taxon>
        <taxon>NPAAA clade</taxon>
        <taxon>Hologalegina</taxon>
        <taxon>IRL clade</taxon>
        <taxon>Fabeae</taxon>
        <taxon>Lathyrus</taxon>
    </lineage>
</organism>
<proteinExistence type="predicted"/>
<comment type="caution">
    <text evidence="2">The sequence shown here is derived from an EMBL/GenBank/DDBJ whole genome shotgun (WGS) entry which is preliminary data.</text>
</comment>
<feature type="region of interest" description="Disordered" evidence="1">
    <location>
        <begin position="50"/>
        <end position="107"/>
    </location>
</feature>
<accession>A0A9D5AKE3</accession>
<sequence>MKLDKDTEDQGNSFDDIGGLLYDIFRNVVKVKESSEGPNKDERKFCKLINEVRNEDDPQDEQDDDFYYDQDDDDLQYDEDDDDLQYDNFQDDDSHDPQHNEYDEDHH</sequence>
<gene>
    <name evidence="2" type="ORF">KIW84_056966</name>
</gene>
<evidence type="ECO:0000313" key="3">
    <source>
        <dbReference type="Proteomes" id="UP001058974"/>
    </source>
</evidence>
<feature type="compositionally biased region" description="Acidic residues" evidence="1">
    <location>
        <begin position="57"/>
        <end position="94"/>
    </location>
</feature>
<dbReference type="Gramene" id="Psat05G0696600-T1">
    <property type="protein sequence ID" value="KAI5412103.1"/>
    <property type="gene ID" value="KIW84_056966"/>
</dbReference>
<feature type="compositionally biased region" description="Basic and acidic residues" evidence="1">
    <location>
        <begin position="95"/>
        <end position="107"/>
    </location>
</feature>
<name>A0A9D5AKE3_PEA</name>
<dbReference type="EMBL" id="JAMSHJ010000005">
    <property type="protein sequence ID" value="KAI5412103.1"/>
    <property type="molecule type" value="Genomic_DNA"/>
</dbReference>
<evidence type="ECO:0000256" key="1">
    <source>
        <dbReference type="SAM" id="MobiDB-lite"/>
    </source>
</evidence>
<dbReference type="AlphaFoldDB" id="A0A9D5AKE3"/>
<evidence type="ECO:0000313" key="2">
    <source>
        <dbReference type="EMBL" id="KAI5412103.1"/>
    </source>
</evidence>
<reference evidence="2 3" key="1">
    <citation type="journal article" date="2022" name="Nat. Genet.">
        <title>Improved pea reference genome and pan-genome highlight genomic features and evolutionary characteristics.</title>
        <authorList>
            <person name="Yang T."/>
            <person name="Liu R."/>
            <person name="Luo Y."/>
            <person name="Hu S."/>
            <person name="Wang D."/>
            <person name="Wang C."/>
            <person name="Pandey M.K."/>
            <person name="Ge S."/>
            <person name="Xu Q."/>
            <person name="Li N."/>
            <person name="Li G."/>
            <person name="Huang Y."/>
            <person name="Saxena R.K."/>
            <person name="Ji Y."/>
            <person name="Li M."/>
            <person name="Yan X."/>
            <person name="He Y."/>
            <person name="Liu Y."/>
            <person name="Wang X."/>
            <person name="Xiang C."/>
            <person name="Varshney R.K."/>
            <person name="Ding H."/>
            <person name="Gao S."/>
            <person name="Zong X."/>
        </authorList>
    </citation>
    <scope>NUCLEOTIDE SEQUENCE [LARGE SCALE GENOMIC DNA]</scope>
    <source>
        <strain evidence="2 3">cv. Zhongwan 6</strain>
    </source>
</reference>